<reference evidence="4" key="3">
    <citation type="submission" date="2022-06" db="UniProtKB">
        <authorList>
            <consortium name="EnsemblPlants"/>
        </authorList>
    </citation>
    <scope>IDENTIFICATION</scope>
</reference>
<dbReference type="Gene3D" id="3.10.129.10">
    <property type="entry name" value="Hotdog Thioesterase"/>
    <property type="match status" value="1"/>
</dbReference>
<dbReference type="PANTHER" id="PTHR43240">
    <property type="entry name" value="1,4-DIHYDROXY-2-NAPHTHOYL-COA THIOESTERASE 1"/>
    <property type="match status" value="1"/>
</dbReference>
<dbReference type="InterPro" id="IPR003736">
    <property type="entry name" value="PAAI_dom"/>
</dbReference>
<dbReference type="PANTHER" id="PTHR43240:SF24">
    <property type="entry name" value="OS05G0137700 PROTEIN"/>
    <property type="match status" value="1"/>
</dbReference>
<feature type="compositionally biased region" description="Basic residues" evidence="2">
    <location>
        <begin position="59"/>
        <end position="76"/>
    </location>
</feature>
<dbReference type="Gramene" id="TuG1812G0100000999.01.T02">
    <property type="protein sequence ID" value="TuG1812G0100000999.01.T02"/>
    <property type="gene ID" value="TuG1812G0100000999.01"/>
</dbReference>
<dbReference type="GO" id="GO:0042372">
    <property type="term" value="P:phylloquinone biosynthetic process"/>
    <property type="evidence" value="ECO:0007669"/>
    <property type="project" value="TreeGrafter"/>
</dbReference>
<dbReference type="Pfam" id="PF03061">
    <property type="entry name" value="4HBT"/>
    <property type="match status" value="1"/>
</dbReference>
<dbReference type="EnsemblPlants" id="TuG1812G0100000999.01.T02">
    <property type="protein sequence ID" value="TuG1812G0100000999.01.T02"/>
    <property type="gene ID" value="TuG1812G0100000999.01"/>
</dbReference>
<keyword evidence="1" id="KW-0378">Hydrolase</keyword>
<feature type="domain" description="Thioesterase" evidence="3">
    <location>
        <begin position="122"/>
        <end position="195"/>
    </location>
</feature>
<evidence type="ECO:0000256" key="1">
    <source>
        <dbReference type="ARBA" id="ARBA00022801"/>
    </source>
</evidence>
<name>A0A8R7P673_TRIUA</name>
<dbReference type="AlphaFoldDB" id="A0A8R7P673"/>
<dbReference type="SUPFAM" id="SSF54637">
    <property type="entry name" value="Thioesterase/thiol ester dehydrase-isomerase"/>
    <property type="match status" value="1"/>
</dbReference>
<evidence type="ECO:0000313" key="4">
    <source>
        <dbReference type="EnsemblPlants" id="TuG1812G0100000999.01.T02"/>
    </source>
</evidence>
<evidence type="ECO:0000313" key="5">
    <source>
        <dbReference type="Proteomes" id="UP000015106"/>
    </source>
</evidence>
<dbReference type="Proteomes" id="UP000015106">
    <property type="component" value="Chromosome 1"/>
</dbReference>
<feature type="region of interest" description="Disordered" evidence="2">
    <location>
        <begin position="1"/>
        <end position="76"/>
    </location>
</feature>
<protein>
    <recommendedName>
        <fullName evidence="3">Thioesterase domain-containing protein</fullName>
    </recommendedName>
</protein>
<sequence>MALLPVFEEYKNNRNPQSRRDPDGRLRRKRENYGGVASRTAPRVRRGRPAGQRSARPGLRVHPHHRERGPWPPRRHRNLLPGTCARLPPPPPPAVLPDHVCMYSRRDRLNQSLPSAWSQPFKILNGGVSALMAESTASIGGYMASGYRRVAGVQLSINHLKPARLGDRIEAKANPIQVGRNVQVWEVQIWLLDPATSEHKDLVSSARVTLLTNLSTPEEMKIYEKGIKKYAKL</sequence>
<gene>
    <name evidence="4" type="primary">LOC125547715</name>
</gene>
<dbReference type="InterPro" id="IPR006683">
    <property type="entry name" value="Thioestr_dom"/>
</dbReference>
<organism evidence="4 5">
    <name type="scientific">Triticum urartu</name>
    <name type="common">Red wild einkorn</name>
    <name type="synonym">Crithodium urartu</name>
    <dbReference type="NCBI Taxonomy" id="4572"/>
    <lineage>
        <taxon>Eukaryota</taxon>
        <taxon>Viridiplantae</taxon>
        <taxon>Streptophyta</taxon>
        <taxon>Embryophyta</taxon>
        <taxon>Tracheophyta</taxon>
        <taxon>Spermatophyta</taxon>
        <taxon>Magnoliopsida</taxon>
        <taxon>Liliopsida</taxon>
        <taxon>Poales</taxon>
        <taxon>Poaceae</taxon>
        <taxon>BOP clade</taxon>
        <taxon>Pooideae</taxon>
        <taxon>Triticodae</taxon>
        <taxon>Triticeae</taxon>
        <taxon>Triticinae</taxon>
        <taxon>Triticum</taxon>
    </lineage>
</organism>
<reference evidence="5" key="1">
    <citation type="journal article" date="2013" name="Nature">
        <title>Draft genome of the wheat A-genome progenitor Triticum urartu.</title>
        <authorList>
            <person name="Ling H.Q."/>
            <person name="Zhao S."/>
            <person name="Liu D."/>
            <person name="Wang J."/>
            <person name="Sun H."/>
            <person name="Zhang C."/>
            <person name="Fan H."/>
            <person name="Li D."/>
            <person name="Dong L."/>
            <person name="Tao Y."/>
            <person name="Gao C."/>
            <person name="Wu H."/>
            <person name="Li Y."/>
            <person name="Cui Y."/>
            <person name="Guo X."/>
            <person name="Zheng S."/>
            <person name="Wang B."/>
            <person name="Yu K."/>
            <person name="Liang Q."/>
            <person name="Yang W."/>
            <person name="Lou X."/>
            <person name="Chen J."/>
            <person name="Feng M."/>
            <person name="Jian J."/>
            <person name="Zhang X."/>
            <person name="Luo G."/>
            <person name="Jiang Y."/>
            <person name="Liu J."/>
            <person name="Wang Z."/>
            <person name="Sha Y."/>
            <person name="Zhang B."/>
            <person name="Wu H."/>
            <person name="Tang D."/>
            <person name="Shen Q."/>
            <person name="Xue P."/>
            <person name="Zou S."/>
            <person name="Wang X."/>
            <person name="Liu X."/>
            <person name="Wang F."/>
            <person name="Yang Y."/>
            <person name="An X."/>
            <person name="Dong Z."/>
            <person name="Zhang K."/>
            <person name="Zhang X."/>
            <person name="Luo M.C."/>
            <person name="Dvorak J."/>
            <person name="Tong Y."/>
            <person name="Wang J."/>
            <person name="Yang H."/>
            <person name="Li Z."/>
            <person name="Wang D."/>
            <person name="Zhang A."/>
            <person name="Wang J."/>
        </authorList>
    </citation>
    <scope>NUCLEOTIDE SEQUENCE</scope>
    <source>
        <strain evidence="5">cv. G1812</strain>
    </source>
</reference>
<reference evidence="4" key="2">
    <citation type="submission" date="2018-03" db="EMBL/GenBank/DDBJ databases">
        <title>The Triticum urartu genome reveals the dynamic nature of wheat genome evolution.</title>
        <authorList>
            <person name="Ling H."/>
            <person name="Ma B."/>
            <person name="Shi X."/>
            <person name="Liu H."/>
            <person name="Dong L."/>
            <person name="Sun H."/>
            <person name="Cao Y."/>
            <person name="Gao Q."/>
            <person name="Zheng S."/>
            <person name="Li Y."/>
            <person name="Yu Y."/>
            <person name="Du H."/>
            <person name="Qi M."/>
            <person name="Li Y."/>
            <person name="Yu H."/>
            <person name="Cui Y."/>
            <person name="Wang N."/>
            <person name="Chen C."/>
            <person name="Wu H."/>
            <person name="Zhao Y."/>
            <person name="Zhang J."/>
            <person name="Li Y."/>
            <person name="Zhou W."/>
            <person name="Zhang B."/>
            <person name="Hu W."/>
            <person name="Eijk M."/>
            <person name="Tang J."/>
            <person name="Witsenboer H."/>
            <person name="Zhao S."/>
            <person name="Li Z."/>
            <person name="Zhang A."/>
            <person name="Wang D."/>
            <person name="Liang C."/>
        </authorList>
    </citation>
    <scope>NUCLEOTIDE SEQUENCE [LARGE SCALE GENOMIC DNA]</scope>
    <source>
        <strain evidence="4">cv. G1812</strain>
    </source>
</reference>
<evidence type="ECO:0000256" key="2">
    <source>
        <dbReference type="SAM" id="MobiDB-lite"/>
    </source>
</evidence>
<dbReference type="NCBIfam" id="TIGR00369">
    <property type="entry name" value="unchar_dom_1"/>
    <property type="match status" value="1"/>
</dbReference>
<dbReference type="InterPro" id="IPR029069">
    <property type="entry name" value="HotDog_dom_sf"/>
</dbReference>
<dbReference type="GO" id="GO:0005777">
    <property type="term" value="C:peroxisome"/>
    <property type="evidence" value="ECO:0007669"/>
    <property type="project" value="TreeGrafter"/>
</dbReference>
<keyword evidence="5" id="KW-1185">Reference proteome</keyword>
<feature type="compositionally biased region" description="Basic and acidic residues" evidence="2">
    <location>
        <begin position="8"/>
        <end position="25"/>
    </location>
</feature>
<dbReference type="CDD" id="cd03443">
    <property type="entry name" value="PaaI_thioesterase"/>
    <property type="match status" value="1"/>
</dbReference>
<proteinExistence type="predicted"/>
<accession>A0A8R7P673</accession>
<dbReference type="GO" id="GO:0061522">
    <property type="term" value="F:1,4-dihydroxy-2-naphthoyl-CoA thioesterase activity"/>
    <property type="evidence" value="ECO:0007669"/>
    <property type="project" value="TreeGrafter"/>
</dbReference>
<evidence type="ECO:0000259" key="3">
    <source>
        <dbReference type="Pfam" id="PF03061"/>
    </source>
</evidence>